<sequence length="133" mass="15241">MRFQRDASPSVRAELAKLQRETRRTRLSPAPADSSPRQRSDRGFAGRTVGSSALVRVSERRIKPTGRSDKARPDKFHLWTASSRSLRGFELCVRTTAFYHLFCGIKDFYVKQNVHLRHTTADATHLTQTQRLD</sequence>
<organism evidence="2 3">
    <name type="scientific">Cirrhinus molitorella</name>
    <name type="common">mud carp</name>
    <dbReference type="NCBI Taxonomy" id="172907"/>
    <lineage>
        <taxon>Eukaryota</taxon>
        <taxon>Metazoa</taxon>
        <taxon>Chordata</taxon>
        <taxon>Craniata</taxon>
        <taxon>Vertebrata</taxon>
        <taxon>Euteleostomi</taxon>
        <taxon>Actinopterygii</taxon>
        <taxon>Neopterygii</taxon>
        <taxon>Teleostei</taxon>
        <taxon>Ostariophysi</taxon>
        <taxon>Cypriniformes</taxon>
        <taxon>Cyprinidae</taxon>
        <taxon>Labeoninae</taxon>
        <taxon>Labeonini</taxon>
        <taxon>Cirrhinus</taxon>
    </lineage>
</organism>
<evidence type="ECO:0000313" key="2">
    <source>
        <dbReference type="EMBL" id="KAL1281178.1"/>
    </source>
</evidence>
<evidence type="ECO:0000313" key="3">
    <source>
        <dbReference type="Proteomes" id="UP001558613"/>
    </source>
</evidence>
<name>A0ABR3NVV6_9TELE</name>
<keyword evidence="3" id="KW-1185">Reference proteome</keyword>
<gene>
    <name evidence="2" type="ORF">QQF64_015778</name>
</gene>
<feature type="compositionally biased region" description="Basic and acidic residues" evidence="1">
    <location>
        <begin position="14"/>
        <end position="24"/>
    </location>
</feature>
<reference evidence="2 3" key="1">
    <citation type="submission" date="2023-09" db="EMBL/GenBank/DDBJ databases">
        <authorList>
            <person name="Wang M."/>
        </authorList>
    </citation>
    <scope>NUCLEOTIDE SEQUENCE [LARGE SCALE GENOMIC DNA]</scope>
    <source>
        <strain evidence="2">GT-2023</strain>
        <tissue evidence="2">Liver</tissue>
    </source>
</reference>
<proteinExistence type="predicted"/>
<accession>A0ABR3NVV6</accession>
<dbReference type="Proteomes" id="UP001558613">
    <property type="component" value="Unassembled WGS sequence"/>
</dbReference>
<feature type="compositionally biased region" description="Basic and acidic residues" evidence="1">
    <location>
        <begin position="57"/>
        <end position="72"/>
    </location>
</feature>
<comment type="caution">
    <text evidence="2">The sequence shown here is derived from an EMBL/GenBank/DDBJ whole genome shotgun (WGS) entry which is preliminary data.</text>
</comment>
<feature type="region of interest" description="Disordered" evidence="1">
    <location>
        <begin position="1"/>
        <end position="72"/>
    </location>
</feature>
<evidence type="ECO:0000256" key="1">
    <source>
        <dbReference type="SAM" id="MobiDB-lite"/>
    </source>
</evidence>
<dbReference type="EMBL" id="JAYMGO010000002">
    <property type="protein sequence ID" value="KAL1281178.1"/>
    <property type="molecule type" value="Genomic_DNA"/>
</dbReference>
<protein>
    <submittedName>
        <fullName evidence="2">Uncharacterized protein</fullName>
    </submittedName>
</protein>